<dbReference type="InterPro" id="IPR009197">
    <property type="entry name" value="MlrC"/>
</dbReference>
<reference evidence="3 4" key="1">
    <citation type="submission" date="2023-06" db="EMBL/GenBank/DDBJ databases">
        <title>The Gram-positive Non-spore-bearing Anaerobic Bacilli of Human Feces.</title>
        <authorList>
            <person name="Eggerth A.H."/>
        </authorList>
    </citation>
    <scope>NUCLEOTIDE SEQUENCE [LARGE SCALE GENOMIC DNA]</scope>
    <source>
        <strain evidence="3 4">CBA3108</strain>
    </source>
</reference>
<sequence length="505" mass="54625">MAPRVAICGIHIESSTFTPHMTTAADFTVLRADDLLQRYPWITHSPIPGAEHAEAVGEDLSIPLVREWSEAVEWVPVLHCGALPGGPVEPTAYSAWREEIVDGLREAGHLDGILFDIHGAMSVPGVDDAEGDLIRAIREVVGPEVMVSASMDLHGNVSRALFENCDLLTCYRMAPHEDAWICRERAARNLCELLISDSPKPHKALVHVPVLLPGEMTSTRIEPAKSLYGRIPEVEQRQGILDAAIWIGFAWADEPRNKAAIVVTGTDAHAVEEAALELGREFWKVHSDFVFVAPTDSYPSALDAAIASDKRPFLLSDSGDNPGAGGADDVTVTLAELLGRPEIQDGPVTALLASIVDPAAVAACAEVGVNGHVDIEVGGHLDSREPGPQRVVGVVENLVDDPRGGLTAVVRSGGLTVIVTTKRNQYTTNEQFHRLGMDPRDFDVVTVKIGYLEPDIFDLAADWILTLTPGGVDQDLVRLGHRRIDRPMYPFDPDMADPQLIIVTG</sequence>
<organism evidence="3 4">
    <name type="scientific">Cutibacterium equinum</name>
    <dbReference type="NCBI Taxonomy" id="3016342"/>
    <lineage>
        <taxon>Bacteria</taxon>
        <taxon>Bacillati</taxon>
        <taxon>Actinomycetota</taxon>
        <taxon>Actinomycetes</taxon>
        <taxon>Propionibacteriales</taxon>
        <taxon>Propionibacteriaceae</taxon>
        <taxon>Cutibacterium</taxon>
    </lineage>
</organism>
<accession>A0ABY7QY45</accession>
<dbReference type="RefSeq" id="WP_271418147.1">
    <property type="nucleotide sequence ID" value="NZ_CP115668.1"/>
</dbReference>
<dbReference type="Pfam" id="PF07364">
    <property type="entry name" value="DUF1485"/>
    <property type="match status" value="1"/>
</dbReference>
<evidence type="ECO:0000313" key="3">
    <source>
        <dbReference type="EMBL" id="WCC79963.1"/>
    </source>
</evidence>
<dbReference type="EMBL" id="CP115668">
    <property type="protein sequence ID" value="WCC79963.1"/>
    <property type="molecule type" value="Genomic_DNA"/>
</dbReference>
<gene>
    <name evidence="3" type="ORF">O6R08_11085</name>
</gene>
<dbReference type="Proteomes" id="UP001212097">
    <property type="component" value="Chromosome"/>
</dbReference>
<dbReference type="Pfam" id="PF07171">
    <property type="entry name" value="MlrC_C"/>
    <property type="match status" value="1"/>
</dbReference>
<dbReference type="InterPro" id="IPR015995">
    <property type="entry name" value="MlrC_N"/>
</dbReference>
<feature type="domain" description="Microcystin LR degradation protein MlrC C-terminal" evidence="1">
    <location>
        <begin position="315"/>
        <end position="483"/>
    </location>
</feature>
<name>A0ABY7QY45_9ACTN</name>
<protein>
    <submittedName>
        <fullName evidence="3">M81 family metallopeptidase</fullName>
    </submittedName>
</protein>
<evidence type="ECO:0000313" key="4">
    <source>
        <dbReference type="Proteomes" id="UP001212097"/>
    </source>
</evidence>
<evidence type="ECO:0000259" key="2">
    <source>
        <dbReference type="Pfam" id="PF07364"/>
    </source>
</evidence>
<evidence type="ECO:0000259" key="1">
    <source>
        <dbReference type="Pfam" id="PF07171"/>
    </source>
</evidence>
<feature type="domain" description="Microcystin LR degradation protein MlrC N-terminal" evidence="2">
    <location>
        <begin position="4"/>
        <end position="305"/>
    </location>
</feature>
<dbReference type="PIRSF" id="PIRSF012702">
    <property type="entry name" value="UCP012702"/>
    <property type="match status" value="1"/>
</dbReference>
<proteinExistence type="predicted"/>
<dbReference type="InterPro" id="IPR010799">
    <property type="entry name" value="MlrC_C"/>
</dbReference>
<keyword evidence="4" id="KW-1185">Reference proteome</keyword>